<organism evidence="2 3">
    <name type="scientific">Gnathostoma spinigerum</name>
    <dbReference type="NCBI Taxonomy" id="75299"/>
    <lineage>
        <taxon>Eukaryota</taxon>
        <taxon>Metazoa</taxon>
        <taxon>Ecdysozoa</taxon>
        <taxon>Nematoda</taxon>
        <taxon>Chromadorea</taxon>
        <taxon>Rhabditida</taxon>
        <taxon>Spirurina</taxon>
        <taxon>Gnathostomatomorpha</taxon>
        <taxon>Gnathostomatoidea</taxon>
        <taxon>Gnathostomatidae</taxon>
        <taxon>Gnathostoma</taxon>
    </lineage>
</organism>
<keyword evidence="1" id="KW-1133">Transmembrane helix</keyword>
<sequence>MPPTDRKRREFQMFQSLRRLYAPPPTICANTVIDRAFARLYWGARSLQYSFFYKQMAPLFSIFFGTSGQNIIAISVFVKRTSSITSTEEWSIPTPRVRFISLQNLKLRYLHLWKLHPLLWLCLNNLEQRI</sequence>
<dbReference type="EMBL" id="JBGFUD010009226">
    <property type="protein sequence ID" value="MFH4982406.1"/>
    <property type="molecule type" value="Genomic_DNA"/>
</dbReference>
<evidence type="ECO:0000313" key="2">
    <source>
        <dbReference type="EMBL" id="MFH4982406.1"/>
    </source>
</evidence>
<dbReference type="Proteomes" id="UP001608902">
    <property type="component" value="Unassembled WGS sequence"/>
</dbReference>
<keyword evidence="3" id="KW-1185">Reference proteome</keyword>
<name>A0ABD6EY51_9BILA</name>
<proteinExistence type="predicted"/>
<evidence type="ECO:0000313" key="3">
    <source>
        <dbReference type="Proteomes" id="UP001608902"/>
    </source>
</evidence>
<accession>A0ABD6EY51</accession>
<keyword evidence="1" id="KW-0812">Transmembrane</keyword>
<comment type="caution">
    <text evidence="2">The sequence shown here is derived from an EMBL/GenBank/DDBJ whole genome shotgun (WGS) entry which is preliminary data.</text>
</comment>
<feature type="transmembrane region" description="Helical" evidence="1">
    <location>
        <begin position="58"/>
        <end position="78"/>
    </location>
</feature>
<dbReference type="AlphaFoldDB" id="A0ABD6EY51"/>
<evidence type="ECO:0000256" key="1">
    <source>
        <dbReference type="SAM" id="Phobius"/>
    </source>
</evidence>
<keyword evidence="1" id="KW-0472">Membrane</keyword>
<reference evidence="2 3" key="1">
    <citation type="submission" date="2024-08" db="EMBL/GenBank/DDBJ databases">
        <title>Gnathostoma spinigerum genome.</title>
        <authorList>
            <person name="Gonzalez-Bertolin B."/>
            <person name="Monzon S."/>
            <person name="Zaballos A."/>
            <person name="Jimenez P."/>
            <person name="Dekumyoy P."/>
            <person name="Varona S."/>
            <person name="Cuesta I."/>
            <person name="Sumanam S."/>
            <person name="Adisakwattana P."/>
            <person name="Gasser R.B."/>
            <person name="Hernandez-Gonzalez A."/>
            <person name="Young N.D."/>
            <person name="Perteguer M.J."/>
        </authorList>
    </citation>
    <scope>NUCLEOTIDE SEQUENCE [LARGE SCALE GENOMIC DNA]</scope>
    <source>
        <strain evidence="2">AL3</strain>
        <tissue evidence="2">Liver</tissue>
    </source>
</reference>
<protein>
    <submittedName>
        <fullName evidence="2">Uncharacterized protein</fullName>
    </submittedName>
</protein>
<gene>
    <name evidence="2" type="ORF">AB6A40_009115</name>
</gene>